<evidence type="ECO:0000313" key="4">
    <source>
        <dbReference type="EMBL" id="MFF5295321.1"/>
    </source>
</evidence>
<gene>
    <name evidence="4" type="ORF">ACFY35_38295</name>
</gene>
<evidence type="ECO:0000256" key="1">
    <source>
        <dbReference type="SAM" id="MobiDB-lite"/>
    </source>
</evidence>
<feature type="transmembrane region" description="Helical" evidence="2">
    <location>
        <begin position="302"/>
        <end position="319"/>
    </location>
</feature>
<feature type="region of interest" description="Disordered" evidence="1">
    <location>
        <begin position="384"/>
        <end position="407"/>
    </location>
</feature>
<dbReference type="GO" id="GO:0016746">
    <property type="term" value="F:acyltransferase activity"/>
    <property type="evidence" value="ECO:0007669"/>
    <property type="project" value="UniProtKB-KW"/>
</dbReference>
<keyword evidence="2" id="KW-1133">Transmembrane helix</keyword>
<keyword evidence="2" id="KW-0472">Membrane</keyword>
<dbReference type="Pfam" id="PF01757">
    <property type="entry name" value="Acyl_transf_3"/>
    <property type="match status" value="1"/>
</dbReference>
<protein>
    <submittedName>
        <fullName evidence="4">Acyltransferase family protein</fullName>
        <ecNumber evidence="4">2.3.-.-</ecNumber>
    </submittedName>
</protein>
<feature type="transmembrane region" description="Helical" evidence="2">
    <location>
        <begin position="164"/>
        <end position="181"/>
    </location>
</feature>
<evidence type="ECO:0000313" key="5">
    <source>
        <dbReference type="Proteomes" id="UP001602245"/>
    </source>
</evidence>
<keyword evidence="4" id="KW-0012">Acyltransferase</keyword>
<comment type="caution">
    <text evidence="4">The sequence shown here is derived from an EMBL/GenBank/DDBJ whole genome shotgun (WGS) entry which is preliminary data.</text>
</comment>
<feature type="transmembrane region" description="Helical" evidence="2">
    <location>
        <begin position="51"/>
        <end position="71"/>
    </location>
</feature>
<keyword evidence="4" id="KW-0808">Transferase</keyword>
<feature type="transmembrane region" description="Helical" evidence="2">
    <location>
        <begin position="92"/>
        <end position="112"/>
    </location>
</feature>
<name>A0ABW6WSX7_9ACTN</name>
<dbReference type="RefSeq" id="WP_084699020.1">
    <property type="nucleotide sequence ID" value="NZ_JBIAZU010000007.1"/>
</dbReference>
<feature type="domain" description="Acyltransferase 3" evidence="3">
    <location>
        <begin position="26"/>
        <end position="342"/>
    </location>
</feature>
<keyword evidence="5" id="KW-1185">Reference proteome</keyword>
<reference evidence="4 5" key="1">
    <citation type="submission" date="2024-10" db="EMBL/GenBank/DDBJ databases">
        <title>The Natural Products Discovery Center: Release of the First 8490 Sequenced Strains for Exploring Actinobacteria Biosynthetic Diversity.</title>
        <authorList>
            <person name="Kalkreuter E."/>
            <person name="Kautsar S.A."/>
            <person name="Yang D."/>
            <person name="Bader C.D."/>
            <person name="Teijaro C.N."/>
            <person name="Fluegel L."/>
            <person name="Davis C.M."/>
            <person name="Simpson J.R."/>
            <person name="Lauterbach L."/>
            <person name="Steele A.D."/>
            <person name="Gui C."/>
            <person name="Meng S."/>
            <person name="Li G."/>
            <person name="Viehrig K."/>
            <person name="Ye F."/>
            <person name="Su P."/>
            <person name="Kiefer A.F."/>
            <person name="Nichols A."/>
            <person name="Cepeda A.J."/>
            <person name="Yan W."/>
            <person name="Fan B."/>
            <person name="Jiang Y."/>
            <person name="Adhikari A."/>
            <person name="Zheng C.-J."/>
            <person name="Schuster L."/>
            <person name="Cowan T.M."/>
            <person name="Smanski M.J."/>
            <person name="Chevrette M.G."/>
            <person name="De Carvalho L.P.S."/>
            <person name="Shen B."/>
        </authorList>
    </citation>
    <scope>NUCLEOTIDE SEQUENCE [LARGE SCALE GENOMIC DNA]</scope>
    <source>
        <strain evidence="4 5">NPDC000087</strain>
    </source>
</reference>
<dbReference type="InterPro" id="IPR050879">
    <property type="entry name" value="Acyltransferase_3"/>
</dbReference>
<feature type="transmembrane region" description="Helical" evidence="2">
    <location>
        <begin position="325"/>
        <end position="345"/>
    </location>
</feature>
<dbReference type="EMBL" id="JBIAZU010000007">
    <property type="protein sequence ID" value="MFF5295321.1"/>
    <property type="molecule type" value="Genomic_DNA"/>
</dbReference>
<dbReference type="PANTHER" id="PTHR23028">
    <property type="entry name" value="ACETYLTRANSFERASE"/>
    <property type="match status" value="1"/>
</dbReference>
<feature type="transmembrane region" description="Helical" evidence="2">
    <location>
        <begin position="240"/>
        <end position="259"/>
    </location>
</feature>
<evidence type="ECO:0000256" key="2">
    <source>
        <dbReference type="SAM" id="Phobius"/>
    </source>
</evidence>
<accession>A0ABW6WSX7</accession>
<dbReference type="InterPro" id="IPR002656">
    <property type="entry name" value="Acyl_transf_3_dom"/>
</dbReference>
<proteinExistence type="predicted"/>
<sequence length="407" mass="43040">MTETTTEVRHPVATRAAGPSLSFRPDIEGLRAVAVAAVVLFHAGVPGIGGGYIGVDVFFVISGFLITSLMLREVATTGRLSLLRFYGRRARRILPASSVVLVTVILAGYHWLGFLRGDEIASDGRWAALFASNFNFAAQGVDYLESQAAPSPLQHFWSLAVEEQFYFVWPALLVLLIWLGLRHATPAVLAVAVAASLACSVWQEGATWSYFSPATRAWELGAGCLLALVAGRLDRIPAGLSTAMAGAGLAGIVVAALTLDDGTPFPGSAAALPVLSTVLVLAGRGDAILGLAPLRWLGRISYSLYLWHWPVLMIASQAFGQLSGLGRAVLVLLSVGLAIITYALVENPIRRSGRLRRSHLLTAALAVLLSLAPVAVAQWKTTTSPAGSGDGAEYQPRLGAPVPHVQH</sequence>
<dbReference type="PANTHER" id="PTHR23028:SF53">
    <property type="entry name" value="ACYL_TRANSF_3 DOMAIN-CONTAINING PROTEIN"/>
    <property type="match status" value="1"/>
</dbReference>
<organism evidence="4 5">
    <name type="scientific">Paractinoplanes globisporus</name>
    <dbReference type="NCBI Taxonomy" id="113565"/>
    <lineage>
        <taxon>Bacteria</taxon>
        <taxon>Bacillati</taxon>
        <taxon>Actinomycetota</taxon>
        <taxon>Actinomycetes</taxon>
        <taxon>Micromonosporales</taxon>
        <taxon>Micromonosporaceae</taxon>
        <taxon>Paractinoplanes</taxon>
    </lineage>
</organism>
<dbReference type="EC" id="2.3.-.-" evidence="4"/>
<feature type="transmembrane region" description="Helical" evidence="2">
    <location>
        <begin position="265"/>
        <end position="282"/>
    </location>
</feature>
<keyword evidence="2" id="KW-0812">Transmembrane</keyword>
<feature type="transmembrane region" description="Helical" evidence="2">
    <location>
        <begin position="357"/>
        <end position="379"/>
    </location>
</feature>
<evidence type="ECO:0000259" key="3">
    <source>
        <dbReference type="Pfam" id="PF01757"/>
    </source>
</evidence>
<dbReference type="Proteomes" id="UP001602245">
    <property type="component" value="Unassembled WGS sequence"/>
</dbReference>